<organism evidence="2 3">
    <name type="scientific">Fusarium phyllophilum</name>
    <dbReference type="NCBI Taxonomy" id="47803"/>
    <lineage>
        <taxon>Eukaryota</taxon>
        <taxon>Fungi</taxon>
        <taxon>Dikarya</taxon>
        <taxon>Ascomycota</taxon>
        <taxon>Pezizomycotina</taxon>
        <taxon>Sordariomycetes</taxon>
        <taxon>Hypocreomycetidae</taxon>
        <taxon>Hypocreales</taxon>
        <taxon>Nectriaceae</taxon>
        <taxon>Fusarium</taxon>
        <taxon>Fusarium fujikuroi species complex</taxon>
    </lineage>
</organism>
<keyword evidence="1" id="KW-1133">Transmembrane helix</keyword>
<accession>A0A8H5I7I4</accession>
<proteinExistence type="predicted"/>
<dbReference type="EMBL" id="JAAOAQ010000949">
    <property type="protein sequence ID" value="KAF5531776.1"/>
    <property type="molecule type" value="Genomic_DNA"/>
</dbReference>
<keyword evidence="1" id="KW-0812">Transmembrane</keyword>
<keyword evidence="1" id="KW-0472">Membrane</keyword>
<name>A0A8H5I7I4_9HYPO</name>
<evidence type="ECO:0000313" key="3">
    <source>
        <dbReference type="Proteomes" id="UP000582016"/>
    </source>
</evidence>
<evidence type="ECO:0000313" key="2">
    <source>
        <dbReference type="EMBL" id="KAF5531776.1"/>
    </source>
</evidence>
<dbReference type="Proteomes" id="UP000582016">
    <property type="component" value="Unassembled WGS sequence"/>
</dbReference>
<evidence type="ECO:0000256" key="1">
    <source>
        <dbReference type="SAM" id="Phobius"/>
    </source>
</evidence>
<dbReference type="AlphaFoldDB" id="A0A8H5I7I4"/>
<feature type="transmembrane region" description="Helical" evidence="1">
    <location>
        <begin position="63"/>
        <end position="81"/>
    </location>
</feature>
<protein>
    <submittedName>
        <fullName evidence="2">Uncharacterized protein</fullName>
    </submittedName>
</protein>
<sequence length="123" mass="13642">MPTRGGGLWVFQDQYDFLTAYLSDPGFYLLLGIAASAYMAWASDVNRRHVRANQALTQKVNKIKLFSLIVFTVCVLMFLHGKSFPDKKAVMNCQVDHTDGGCEMAIGKVWLGMVGSGDLYAIE</sequence>
<feature type="transmembrane region" description="Helical" evidence="1">
    <location>
        <begin position="25"/>
        <end position="42"/>
    </location>
</feature>
<reference evidence="2 3" key="1">
    <citation type="submission" date="2020-05" db="EMBL/GenBank/DDBJ databases">
        <title>Identification and distribution of gene clusters putatively required for synthesis of sphingolipid metabolism inhibitors in phylogenetically diverse species of the filamentous fungus Fusarium.</title>
        <authorList>
            <person name="Kim H.-S."/>
            <person name="Busman M."/>
            <person name="Brown D.W."/>
            <person name="Divon H."/>
            <person name="Uhlig S."/>
            <person name="Proctor R.H."/>
        </authorList>
    </citation>
    <scope>NUCLEOTIDE SEQUENCE [LARGE SCALE GENOMIC DNA]</scope>
    <source>
        <strain evidence="2 3">NRRL 13617</strain>
    </source>
</reference>
<keyword evidence="3" id="KW-1185">Reference proteome</keyword>
<dbReference type="OrthoDB" id="5057497at2759"/>
<gene>
    <name evidence="2" type="ORF">FPHYL_13869</name>
</gene>
<comment type="caution">
    <text evidence="2">The sequence shown here is derived from an EMBL/GenBank/DDBJ whole genome shotgun (WGS) entry which is preliminary data.</text>
</comment>